<feature type="transmembrane region" description="Helical" evidence="1">
    <location>
        <begin position="102"/>
        <end position="129"/>
    </location>
</feature>
<feature type="transmembrane region" description="Helical" evidence="1">
    <location>
        <begin position="55"/>
        <end position="82"/>
    </location>
</feature>
<feature type="transmembrane region" description="Helical" evidence="1">
    <location>
        <begin position="12"/>
        <end position="35"/>
    </location>
</feature>
<evidence type="ECO:0000256" key="1">
    <source>
        <dbReference type="SAM" id="Phobius"/>
    </source>
</evidence>
<reference evidence="2 3" key="1">
    <citation type="submission" date="2020-07" db="EMBL/GenBank/DDBJ databases">
        <title>Characterization and genome sequencing of isolate MD1, a novel member within the family Lachnospiraceae.</title>
        <authorList>
            <person name="Rettenmaier R."/>
            <person name="Di Bello L."/>
            <person name="Zinser C."/>
            <person name="Scheitz K."/>
            <person name="Liebl W."/>
            <person name="Zverlov V."/>
        </authorList>
    </citation>
    <scope>NUCLEOTIDE SEQUENCE [LARGE SCALE GENOMIC DNA]</scope>
    <source>
        <strain evidence="2 3">MD1</strain>
    </source>
</reference>
<dbReference type="AlphaFoldDB" id="A0A839JVI2"/>
<sequence length="258" mass="28998">MIKKSIQLLKNNPVLILLYAGYTLFTLFIVLFLYPTNINQFSNPYSFDFREYIMAMTRMMLAILLMGAGGLVFMTGYVGMLVEAMFTGKTSFVSFFPSIKKYFVRILLAALLLVAMAIGFSIVVALITIPFTMMAIMNGNLGASLITLGIMAVIVIAAVPFIIMWYPAIIIDNAGVTQGLKLGLKSGVKNYGKLLLGLFVIYIPIFAYTVLNFRHMQSGQMYNIWYFIVCIVVSAITMILLPAMYFLYHENRPNRIRS</sequence>
<dbReference type="Proteomes" id="UP000574276">
    <property type="component" value="Unassembled WGS sequence"/>
</dbReference>
<proteinExistence type="predicted"/>
<dbReference type="RefSeq" id="WP_228351433.1">
    <property type="nucleotide sequence ID" value="NZ_JACEGA010000001.1"/>
</dbReference>
<feature type="transmembrane region" description="Helical" evidence="1">
    <location>
        <begin position="223"/>
        <end position="248"/>
    </location>
</feature>
<evidence type="ECO:0000313" key="2">
    <source>
        <dbReference type="EMBL" id="MBB2181665.1"/>
    </source>
</evidence>
<name>A0A839JVI2_9FIRM</name>
<comment type="caution">
    <text evidence="2">The sequence shown here is derived from an EMBL/GenBank/DDBJ whole genome shotgun (WGS) entry which is preliminary data.</text>
</comment>
<feature type="transmembrane region" description="Helical" evidence="1">
    <location>
        <begin position="141"/>
        <end position="170"/>
    </location>
</feature>
<keyword evidence="1" id="KW-0812">Transmembrane</keyword>
<gene>
    <name evidence="2" type="ORF">H0486_02085</name>
</gene>
<organism evidence="2 3">
    <name type="scientific">Variimorphobacter saccharofermentans</name>
    <dbReference type="NCBI Taxonomy" id="2755051"/>
    <lineage>
        <taxon>Bacteria</taxon>
        <taxon>Bacillati</taxon>
        <taxon>Bacillota</taxon>
        <taxon>Clostridia</taxon>
        <taxon>Lachnospirales</taxon>
        <taxon>Lachnospiraceae</taxon>
        <taxon>Variimorphobacter</taxon>
    </lineage>
</organism>
<feature type="transmembrane region" description="Helical" evidence="1">
    <location>
        <begin position="191"/>
        <end position="211"/>
    </location>
</feature>
<protein>
    <submittedName>
        <fullName evidence="2">Uncharacterized protein</fullName>
    </submittedName>
</protein>
<accession>A0A839JVI2</accession>
<keyword evidence="1" id="KW-0472">Membrane</keyword>
<dbReference type="EMBL" id="JACEGA010000001">
    <property type="protein sequence ID" value="MBB2181665.1"/>
    <property type="molecule type" value="Genomic_DNA"/>
</dbReference>
<keyword evidence="3" id="KW-1185">Reference proteome</keyword>
<evidence type="ECO:0000313" key="3">
    <source>
        <dbReference type="Proteomes" id="UP000574276"/>
    </source>
</evidence>
<keyword evidence="1" id="KW-1133">Transmembrane helix</keyword>